<dbReference type="EMBL" id="FP565811">
    <property type="protein sequence ID" value="CBH22721.1"/>
    <property type="molecule type" value="Genomic_DNA"/>
</dbReference>
<dbReference type="Proteomes" id="UP000000933">
    <property type="component" value="Plasmid pSR56"/>
</dbReference>
<name>D5H481_SALRM</name>
<sequence>MSSPPYPAVAVANFFIDTAVEDPDVGPVTQLKLQKLVYIAHGWHLAIYDEHLIKEPVEAWEFGPVVRDLYSRAGDYGSDPISDRLDGTSSRSAPELLEIPSSDERTRNFLRSVWQTYREYSAVELTSITHKEDTPWYDTWERRGGKENKTDPIPSDTIKDHYKSLWDEHS</sequence>
<gene>
    <name evidence="3" type="primary">gepA</name>
    <name evidence="3" type="ORF">SRM_p56003</name>
</gene>
<reference evidence="3 4" key="1">
    <citation type="journal article" date="2010" name="ISME J.">
        <title>Fine-scale evolution: genomic, phenotypic and ecological differentiation in two coexisting Salinibacter ruber strains.</title>
        <authorList>
            <person name="Pena A."/>
            <person name="Teeling H."/>
            <person name="Huerta-Cepas J."/>
            <person name="Santos F."/>
            <person name="Yarza P."/>
            <person name="Brito-Echeverria J."/>
            <person name="Lucio M."/>
            <person name="Schmitt-Kopplin P."/>
            <person name="Meseguer I."/>
            <person name="Schenowitz C."/>
            <person name="Dossat C."/>
            <person name="Barbe V."/>
            <person name="Dopazo J."/>
            <person name="Rossello-Mora R."/>
            <person name="Schuler M."/>
            <person name="Glockner F.O."/>
            <person name="Amann R."/>
            <person name="Gabaldon T."/>
            <person name="Anton J."/>
        </authorList>
    </citation>
    <scope>NUCLEOTIDE SEQUENCE [LARGE SCALE GENOMIC DNA]</scope>
    <source>
        <strain evidence="3 4">M8</strain>
        <plasmid evidence="4">pSR56</plasmid>
    </source>
</reference>
<dbReference type="InterPro" id="IPR025272">
    <property type="entry name" value="SocA_Panacea"/>
</dbReference>
<dbReference type="KEGG" id="srm:SRM_p56003"/>
<evidence type="ECO:0000256" key="1">
    <source>
        <dbReference type="SAM" id="MobiDB-lite"/>
    </source>
</evidence>
<evidence type="ECO:0000313" key="3">
    <source>
        <dbReference type="EMBL" id="CBH22721.1"/>
    </source>
</evidence>
<organism evidence="3 4">
    <name type="scientific">Salinibacter ruber (strain M8)</name>
    <dbReference type="NCBI Taxonomy" id="761659"/>
    <lineage>
        <taxon>Bacteria</taxon>
        <taxon>Pseudomonadati</taxon>
        <taxon>Rhodothermota</taxon>
        <taxon>Rhodothermia</taxon>
        <taxon>Rhodothermales</taxon>
        <taxon>Salinibacteraceae</taxon>
        <taxon>Salinibacter</taxon>
    </lineage>
</organism>
<feature type="region of interest" description="Disordered" evidence="1">
    <location>
        <begin position="138"/>
        <end position="170"/>
    </location>
</feature>
<evidence type="ECO:0000259" key="2">
    <source>
        <dbReference type="Pfam" id="PF13274"/>
    </source>
</evidence>
<accession>D5H481</accession>
<dbReference type="RefSeq" id="WP_013060214.1">
    <property type="nucleotide sequence ID" value="NC_014028.1"/>
</dbReference>
<keyword evidence="3" id="KW-0614">Plasmid</keyword>
<evidence type="ECO:0000313" key="4">
    <source>
        <dbReference type="Proteomes" id="UP000000933"/>
    </source>
</evidence>
<protein>
    <submittedName>
        <fullName evidence="3">Phage-associated protein</fullName>
    </submittedName>
</protein>
<geneLocation type="plasmid" evidence="3 4">
    <name>pSR56</name>
</geneLocation>
<feature type="compositionally biased region" description="Basic and acidic residues" evidence="1">
    <location>
        <begin position="138"/>
        <end position="150"/>
    </location>
</feature>
<reference evidence="4" key="2">
    <citation type="submission" date="2010-04" db="EMBL/GenBank/DDBJ databases">
        <title>Genome sequence of Salinibacter ruber M8.</title>
        <authorList>
            <consortium name="Genoscope"/>
        </authorList>
    </citation>
    <scope>NUCLEOTIDE SEQUENCE [LARGE SCALE GENOMIC DNA]</scope>
    <source>
        <strain evidence="4">M8</strain>
        <plasmid evidence="4">pSR56</plasmid>
    </source>
</reference>
<feature type="compositionally biased region" description="Basic and acidic residues" evidence="1">
    <location>
        <begin position="157"/>
        <end position="170"/>
    </location>
</feature>
<dbReference type="Pfam" id="PF13274">
    <property type="entry name" value="SocA_Panacea"/>
    <property type="match status" value="1"/>
</dbReference>
<proteinExistence type="predicted"/>
<dbReference type="HOGENOM" id="CLU_110683_1_0_10"/>
<dbReference type="AlphaFoldDB" id="D5H481"/>
<feature type="domain" description="Antitoxin SocA-like Panacea" evidence="2">
    <location>
        <begin position="33"/>
        <end position="136"/>
    </location>
</feature>